<dbReference type="PANTHER" id="PTHR10353:SF296">
    <property type="entry name" value="6-PHOSPHO-BETA-GLUCOSIDASE"/>
    <property type="match status" value="1"/>
</dbReference>
<dbReference type="EMBL" id="LQOG01000046">
    <property type="protein sequence ID" value="KXT59154.1"/>
    <property type="molecule type" value="Genomic_DNA"/>
</dbReference>
<dbReference type="Proteomes" id="UP000070541">
    <property type="component" value="Unassembled WGS sequence"/>
</dbReference>
<organism evidence="2 3">
    <name type="scientific">Streptococcus oralis</name>
    <dbReference type="NCBI Taxonomy" id="1303"/>
    <lineage>
        <taxon>Bacteria</taxon>
        <taxon>Bacillati</taxon>
        <taxon>Bacillota</taxon>
        <taxon>Bacilli</taxon>
        <taxon>Lactobacillales</taxon>
        <taxon>Streptococcaceae</taxon>
        <taxon>Streptococcus</taxon>
    </lineage>
</organism>
<accession>A0A139M691</accession>
<sequence>MIRNMMSNSNKGLGTTDVLPVDQSRIEVLNGTVDYKNIPLGSYDILGRFASAGQRDYTEELNLIQSMGFNAYRISISWARIFPNGEELQPSEEGLKYYEAIIDDVLEKDIEPIVTLSHFDLPLNLYEKYGAWKSRKMIELFERYAEAVFQYFKDKVKYWITFNEFNVLHHLPFLGGGLSFVADDNQEQVIWQAAHYQLVASARAIKLGKTINPEFQFGGMMVVSKNYSQQTENAIDVMEAEVKDRENYLFTDVQVRGYYPNHFLRRLERDQIALDIENDDLFVLRDGKIDFISFSYYASSNSQEVFINKYASNGQERNRIDSVGLRLVMNNLYDRYQKPLFVVEDDVVLDDSNSVATEELKTNIQEIVKTVEYDGVELLGYTPLTWTELNF</sequence>
<gene>
    <name evidence="2" type="ORF">SORDD05_01755</name>
</gene>
<evidence type="ECO:0000313" key="2">
    <source>
        <dbReference type="EMBL" id="KXT59154.1"/>
    </source>
</evidence>
<dbReference type="SUPFAM" id="SSF51445">
    <property type="entry name" value="(Trans)glycosidases"/>
    <property type="match status" value="1"/>
</dbReference>
<dbReference type="PATRIC" id="fig|1303.76.peg.1839"/>
<dbReference type="EC" id="3.2.1.86" evidence="2"/>
<keyword evidence="2" id="KW-0378">Hydrolase</keyword>
<proteinExistence type="inferred from homology"/>
<protein>
    <submittedName>
        <fullName evidence="2">6-phospho-beta-glucosidase</fullName>
        <ecNumber evidence="2">3.2.1.86</ecNumber>
    </submittedName>
</protein>
<dbReference type="PANTHER" id="PTHR10353">
    <property type="entry name" value="GLYCOSYL HYDROLASE"/>
    <property type="match status" value="1"/>
</dbReference>
<dbReference type="Gene3D" id="3.20.20.80">
    <property type="entry name" value="Glycosidases"/>
    <property type="match status" value="1"/>
</dbReference>
<dbReference type="InterPro" id="IPR017853">
    <property type="entry name" value="GH"/>
</dbReference>
<reference evidence="2 3" key="1">
    <citation type="submission" date="2016-01" db="EMBL/GenBank/DDBJ databases">
        <title>Highly variable Streptococcus oralis are common among viridans streptococci isolated from primates.</title>
        <authorList>
            <person name="Denapaite D."/>
            <person name="Rieger M."/>
            <person name="Koendgen S."/>
            <person name="Brueckner R."/>
            <person name="Ochigava I."/>
            <person name="Kappeler P."/>
            <person name="Maetz-Rensing K."/>
            <person name="Leendertz F."/>
            <person name="Hakenbeck R."/>
        </authorList>
    </citation>
    <scope>NUCLEOTIDE SEQUENCE [LARGE SCALE GENOMIC DNA]</scope>
    <source>
        <strain evidence="2 3">DD05</strain>
    </source>
</reference>
<evidence type="ECO:0000256" key="1">
    <source>
        <dbReference type="RuleBase" id="RU003690"/>
    </source>
</evidence>
<comment type="caution">
    <text evidence="2">The sequence shown here is derived from an EMBL/GenBank/DDBJ whole genome shotgun (WGS) entry which is preliminary data.</text>
</comment>
<dbReference type="Pfam" id="PF00232">
    <property type="entry name" value="Glyco_hydro_1"/>
    <property type="match status" value="1"/>
</dbReference>
<name>A0A139M691_STROR</name>
<dbReference type="GO" id="GO:0008706">
    <property type="term" value="F:6-phospho-beta-glucosidase activity"/>
    <property type="evidence" value="ECO:0007669"/>
    <property type="project" value="UniProtKB-EC"/>
</dbReference>
<dbReference type="GO" id="GO:0016052">
    <property type="term" value="P:carbohydrate catabolic process"/>
    <property type="evidence" value="ECO:0007669"/>
    <property type="project" value="TreeGrafter"/>
</dbReference>
<dbReference type="GO" id="GO:0005829">
    <property type="term" value="C:cytosol"/>
    <property type="evidence" value="ECO:0007669"/>
    <property type="project" value="TreeGrafter"/>
</dbReference>
<dbReference type="AlphaFoldDB" id="A0A139M691"/>
<comment type="similarity">
    <text evidence="1">Belongs to the glycosyl hydrolase 1 family.</text>
</comment>
<dbReference type="InterPro" id="IPR001360">
    <property type="entry name" value="Glyco_hydro_1"/>
</dbReference>
<dbReference type="RefSeq" id="WP_061419213.1">
    <property type="nucleotide sequence ID" value="NZ_KQ969040.1"/>
</dbReference>
<keyword evidence="2" id="KW-0326">Glycosidase</keyword>
<evidence type="ECO:0000313" key="3">
    <source>
        <dbReference type="Proteomes" id="UP000070541"/>
    </source>
</evidence>